<dbReference type="EMBL" id="FOGG01000012">
    <property type="protein sequence ID" value="SER62399.1"/>
    <property type="molecule type" value="Genomic_DNA"/>
</dbReference>
<dbReference type="AlphaFoldDB" id="A0A1H9QRD4"/>
<dbReference type="SMART" id="SM00563">
    <property type="entry name" value="PlsC"/>
    <property type="match status" value="1"/>
</dbReference>
<dbReference type="GO" id="GO:0016746">
    <property type="term" value="F:acyltransferase activity"/>
    <property type="evidence" value="ECO:0007669"/>
    <property type="project" value="UniProtKB-KW"/>
</dbReference>
<dbReference type="OrthoDB" id="152799at2"/>
<evidence type="ECO:0000313" key="3">
    <source>
        <dbReference type="Proteomes" id="UP000199572"/>
    </source>
</evidence>
<accession>A0A1H9QRD4</accession>
<proteinExistence type="predicted"/>
<evidence type="ECO:0000259" key="1">
    <source>
        <dbReference type="SMART" id="SM00563"/>
    </source>
</evidence>
<dbReference type="SUPFAM" id="SSF69593">
    <property type="entry name" value="Glycerol-3-phosphate (1)-acyltransferase"/>
    <property type="match status" value="1"/>
</dbReference>
<organism evidence="2 3">
    <name type="scientific">Pedobacter rhizosphaerae</name>
    <dbReference type="NCBI Taxonomy" id="390241"/>
    <lineage>
        <taxon>Bacteria</taxon>
        <taxon>Pseudomonadati</taxon>
        <taxon>Bacteroidota</taxon>
        <taxon>Sphingobacteriia</taxon>
        <taxon>Sphingobacteriales</taxon>
        <taxon>Sphingobacteriaceae</taxon>
        <taxon>Pedobacter</taxon>
    </lineage>
</organism>
<dbReference type="InterPro" id="IPR002123">
    <property type="entry name" value="Plipid/glycerol_acylTrfase"/>
</dbReference>
<keyword evidence="3" id="KW-1185">Reference proteome</keyword>
<evidence type="ECO:0000313" key="2">
    <source>
        <dbReference type="EMBL" id="SER62399.1"/>
    </source>
</evidence>
<feature type="domain" description="Phospholipid/glycerol acyltransferase" evidence="1">
    <location>
        <begin position="43"/>
        <end position="160"/>
    </location>
</feature>
<sequence>MIKDKPNKFIKWLATGISERWILRHFAAIKFIGELEVKNDRSCLMLMNHYSYNDGAILNRICRLLLKKQLRAMVVEAQLKLFPALKYFGCFSVNKKSRKMIESLNYATELLKDPNIMLGIYPQGGLFSIHLNKIHFVSGLEYIFKRSQSTPYQVFFGVTLLDYLESFKPIARVYLMEYNGERQVDKMEEAYNLFYSECKQKHQRFYNAPERVIDIKG</sequence>
<protein>
    <submittedName>
        <fullName evidence="2">Acyltransferase</fullName>
    </submittedName>
</protein>
<reference evidence="2 3" key="1">
    <citation type="submission" date="2016-10" db="EMBL/GenBank/DDBJ databases">
        <authorList>
            <person name="de Groot N.N."/>
        </authorList>
    </citation>
    <scope>NUCLEOTIDE SEQUENCE [LARGE SCALE GENOMIC DNA]</scope>
    <source>
        <strain evidence="2 3">DSM 18610</strain>
    </source>
</reference>
<dbReference type="STRING" id="390241.SAMN04488023_11291"/>
<dbReference type="Pfam" id="PF01553">
    <property type="entry name" value="Acyltransferase"/>
    <property type="match status" value="1"/>
</dbReference>
<keyword evidence="2" id="KW-0012">Acyltransferase</keyword>
<name>A0A1H9QRD4_9SPHI</name>
<keyword evidence="2" id="KW-0808">Transferase</keyword>
<dbReference type="RefSeq" id="WP_090884476.1">
    <property type="nucleotide sequence ID" value="NZ_FOGG01000012.1"/>
</dbReference>
<gene>
    <name evidence="2" type="ORF">SAMN04488023_11291</name>
</gene>
<dbReference type="Proteomes" id="UP000199572">
    <property type="component" value="Unassembled WGS sequence"/>
</dbReference>